<dbReference type="EMBL" id="JAYRBN010000075">
    <property type="protein sequence ID" value="KAL2732922.1"/>
    <property type="molecule type" value="Genomic_DNA"/>
</dbReference>
<comment type="caution">
    <text evidence="2">The sequence shown here is derived from an EMBL/GenBank/DDBJ whole genome shotgun (WGS) entry which is preliminary data.</text>
</comment>
<sequence>MSKKTFAMDSLWITNEIKSLDRVIDKKRRDFFLPRFRVRDGFRFLLLTIVIEYSIVVGTMQRRGYMPKRLSHIVAQEGNYTLLSYFRRFTKTFREWLLVKFLILPCCRSKCSYDNGVR</sequence>
<name>A0ABD2BJH0_VESMC</name>
<keyword evidence="1" id="KW-0812">Transmembrane</keyword>
<protein>
    <submittedName>
        <fullName evidence="2">Uncharacterized protein</fullName>
    </submittedName>
</protein>
<gene>
    <name evidence="2" type="ORF">V1477_015163</name>
</gene>
<keyword evidence="3" id="KW-1185">Reference proteome</keyword>
<accession>A0ABD2BJH0</accession>
<evidence type="ECO:0000313" key="2">
    <source>
        <dbReference type="EMBL" id="KAL2732922.1"/>
    </source>
</evidence>
<evidence type="ECO:0000313" key="3">
    <source>
        <dbReference type="Proteomes" id="UP001607303"/>
    </source>
</evidence>
<evidence type="ECO:0000256" key="1">
    <source>
        <dbReference type="SAM" id="Phobius"/>
    </source>
</evidence>
<feature type="transmembrane region" description="Helical" evidence="1">
    <location>
        <begin position="41"/>
        <end position="60"/>
    </location>
</feature>
<dbReference type="AlphaFoldDB" id="A0ABD2BJH0"/>
<proteinExistence type="predicted"/>
<dbReference type="Proteomes" id="UP001607303">
    <property type="component" value="Unassembled WGS sequence"/>
</dbReference>
<keyword evidence="1" id="KW-0472">Membrane</keyword>
<reference evidence="2 3" key="1">
    <citation type="journal article" date="2024" name="Ann. Entomol. Soc. Am.">
        <title>Genomic analyses of the southern and eastern yellowjacket wasps (Hymenoptera: Vespidae) reveal evolutionary signatures of social life.</title>
        <authorList>
            <person name="Catto M.A."/>
            <person name="Caine P.B."/>
            <person name="Orr S.E."/>
            <person name="Hunt B.G."/>
            <person name="Goodisman M.A.D."/>
        </authorList>
    </citation>
    <scope>NUCLEOTIDE SEQUENCE [LARGE SCALE GENOMIC DNA]</scope>
    <source>
        <strain evidence="2">232</strain>
        <tissue evidence="2">Head and thorax</tissue>
    </source>
</reference>
<organism evidence="2 3">
    <name type="scientific">Vespula maculifrons</name>
    <name type="common">Eastern yellow jacket</name>
    <name type="synonym">Wasp</name>
    <dbReference type="NCBI Taxonomy" id="7453"/>
    <lineage>
        <taxon>Eukaryota</taxon>
        <taxon>Metazoa</taxon>
        <taxon>Ecdysozoa</taxon>
        <taxon>Arthropoda</taxon>
        <taxon>Hexapoda</taxon>
        <taxon>Insecta</taxon>
        <taxon>Pterygota</taxon>
        <taxon>Neoptera</taxon>
        <taxon>Endopterygota</taxon>
        <taxon>Hymenoptera</taxon>
        <taxon>Apocrita</taxon>
        <taxon>Aculeata</taxon>
        <taxon>Vespoidea</taxon>
        <taxon>Vespidae</taxon>
        <taxon>Vespinae</taxon>
        <taxon>Vespula</taxon>
    </lineage>
</organism>
<keyword evidence="1" id="KW-1133">Transmembrane helix</keyword>